<sequence>ALENLKRNIEDYHKKTEGEEVDEDSDNEEYYDTSSGRGQKSWMDSPPYSSNCQDMIIIFSGQYVQCFLSDF</sequence>
<evidence type="ECO:0000313" key="3">
    <source>
        <dbReference type="Proteomes" id="UP001233999"/>
    </source>
</evidence>
<feature type="compositionally biased region" description="Acidic residues" evidence="1">
    <location>
        <begin position="19"/>
        <end position="31"/>
    </location>
</feature>
<dbReference type="AlphaFoldDB" id="A0AAD7Z7W2"/>
<comment type="caution">
    <text evidence="2">The sequence shown here is derived from an EMBL/GenBank/DDBJ whole genome shotgun (WGS) entry which is preliminary data.</text>
</comment>
<evidence type="ECO:0000313" key="2">
    <source>
        <dbReference type="EMBL" id="KAJ9575401.1"/>
    </source>
</evidence>
<reference evidence="2" key="2">
    <citation type="submission" date="2023-05" db="EMBL/GenBank/DDBJ databases">
        <authorList>
            <person name="Fouks B."/>
        </authorList>
    </citation>
    <scope>NUCLEOTIDE SEQUENCE</scope>
    <source>
        <strain evidence="2">Stay&amp;Tobe</strain>
        <tissue evidence="2">Testes</tissue>
    </source>
</reference>
<feature type="compositionally biased region" description="Basic and acidic residues" evidence="1">
    <location>
        <begin position="1"/>
        <end position="18"/>
    </location>
</feature>
<protein>
    <submittedName>
        <fullName evidence="2">Uncharacterized protein</fullName>
    </submittedName>
</protein>
<feature type="non-terminal residue" evidence="2">
    <location>
        <position position="71"/>
    </location>
</feature>
<dbReference type="EMBL" id="JASPKZ010009886">
    <property type="protein sequence ID" value="KAJ9575401.1"/>
    <property type="molecule type" value="Genomic_DNA"/>
</dbReference>
<gene>
    <name evidence="2" type="ORF">L9F63_025646</name>
</gene>
<proteinExistence type="predicted"/>
<keyword evidence="3" id="KW-1185">Reference proteome</keyword>
<evidence type="ECO:0000256" key="1">
    <source>
        <dbReference type="SAM" id="MobiDB-lite"/>
    </source>
</evidence>
<feature type="region of interest" description="Disordered" evidence="1">
    <location>
        <begin position="1"/>
        <end position="45"/>
    </location>
</feature>
<dbReference type="Proteomes" id="UP001233999">
    <property type="component" value="Unassembled WGS sequence"/>
</dbReference>
<name>A0AAD7Z7W2_DIPPU</name>
<organism evidence="2 3">
    <name type="scientific">Diploptera punctata</name>
    <name type="common">Pacific beetle cockroach</name>
    <dbReference type="NCBI Taxonomy" id="6984"/>
    <lineage>
        <taxon>Eukaryota</taxon>
        <taxon>Metazoa</taxon>
        <taxon>Ecdysozoa</taxon>
        <taxon>Arthropoda</taxon>
        <taxon>Hexapoda</taxon>
        <taxon>Insecta</taxon>
        <taxon>Pterygota</taxon>
        <taxon>Neoptera</taxon>
        <taxon>Polyneoptera</taxon>
        <taxon>Dictyoptera</taxon>
        <taxon>Blattodea</taxon>
        <taxon>Blaberoidea</taxon>
        <taxon>Blaberidae</taxon>
        <taxon>Diplopterinae</taxon>
        <taxon>Diploptera</taxon>
    </lineage>
</organism>
<reference evidence="2" key="1">
    <citation type="journal article" date="2023" name="IScience">
        <title>Live-bearing cockroach genome reveals convergent evolutionary mechanisms linked to viviparity in insects and beyond.</title>
        <authorList>
            <person name="Fouks B."/>
            <person name="Harrison M.C."/>
            <person name="Mikhailova A.A."/>
            <person name="Marchal E."/>
            <person name="English S."/>
            <person name="Carruthers M."/>
            <person name="Jennings E.C."/>
            <person name="Chiamaka E.L."/>
            <person name="Frigard R.A."/>
            <person name="Pippel M."/>
            <person name="Attardo G.M."/>
            <person name="Benoit J.B."/>
            <person name="Bornberg-Bauer E."/>
            <person name="Tobe S.S."/>
        </authorList>
    </citation>
    <scope>NUCLEOTIDE SEQUENCE</scope>
    <source>
        <strain evidence="2">Stay&amp;Tobe</strain>
    </source>
</reference>
<feature type="non-terminal residue" evidence="2">
    <location>
        <position position="1"/>
    </location>
</feature>
<accession>A0AAD7Z7W2</accession>